<organism evidence="1 2">
    <name type="scientific">Halarchaeum acidiphilum MH1-52-1</name>
    <dbReference type="NCBI Taxonomy" id="1261545"/>
    <lineage>
        <taxon>Archaea</taxon>
        <taxon>Methanobacteriati</taxon>
        <taxon>Methanobacteriota</taxon>
        <taxon>Stenosarchaea group</taxon>
        <taxon>Halobacteria</taxon>
        <taxon>Halobacteriales</taxon>
        <taxon>Halobacteriaceae</taxon>
    </lineage>
</organism>
<sequence>MPATKILEEDDEFPSGDRWRILAWDVPTSEEFPEGLKYSFQYLGPGDEQILRYDNANDAHGVGRHHRHYRGEVKGIEFEGLRPHIEKFLNEVETIHDDKFA</sequence>
<evidence type="ECO:0008006" key="3">
    <source>
        <dbReference type="Google" id="ProtNLM"/>
    </source>
</evidence>
<dbReference type="RefSeq" id="WP_020222001.1">
    <property type="nucleotide sequence ID" value="NZ_BANO01000136.1"/>
</dbReference>
<dbReference type="AlphaFoldDB" id="U3A2J8"/>
<reference evidence="1 2" key="1">
    <citation type="submission" date="2013-09" db="EMBL/GenBank/DDBJ databases">
        <title>Whole genome sequencing of Halarchaeum acidiphilum strain MH1-52-1.</title>
        <authorList>
            <person name="Shimane Y."/>
            <person name="Minegishi H."/>
            <person name="Nishi S."/>
            <person name="Echigo A."/>
            <person name="Shuto A."/>
            <person name="Konishi M."/>
            <person name="Ito T."/>
            <person name="Ohkuma M."/>
            <person name="Ohta Y."/>
            <person name="Nagano Y."/>
            <person name="Tsubouchi T."/>
            <person name="Mori K."/>
            <person name="Usui K."/>
            <person name="Kamekura M."/>
            <person name="Usami R."/>
            <person name="Takaki Y."/>
            <person name="Hatada Y."/>
        </authorList>
    </citation>
    <scope>NUCLEOTIDE SEQUENCE [LARGE SCALE GENOMIC DNA]</scope>
    <source>
        <strain evidence="1 2">JCM 16109</strain>
    </source>
</reference>
<dbReference type="EMBL" id="BATA01000009">
    <property type="protein sequence ID" value="GAD51859.1"/>
    <property type="molecule type" value="Genomic_DNA"/>
</dbReference>
<proteinExistence type="predicted"/>
<evidence type="ECO:0000313" key="1">
    <source>
        <dbReference type="EMBL" id="GAD51859.1"/>
    </source>
</evidence>
<dbReference type="InterPro" id="IPR045397">
    <property type="entry name" value="TumE-like"/>
</dbReference>
<comment type="caution">
    <text evidence="1">The sequence shown here is derived from an EMBL/GenBank/DDBJ whole genome shotgun (WGS) entry which is preliminary data.</text>
</comment>
<dbReference type="eggNOG" id="arCOG06398">
    <property type="taxonomic scope" value="Archaea"/>
</dbReference>
<evidence type="ECO:0000313" key="2">
    <source>
        <dbReference type="Proteomes" id="UP000016986"/>
    </source>
</evidence>
<dbReference type="Proteomes" id="UP000016986">
    <property type="component" value="Unassembled WGS sequence"/>
</dbReference>
<gene>
    <name evidence="1" type="ORF">MBEHAL_0619</name>
</gene>
<dbReference type="OrthoDB" id="294990at2157"/>
<keyword evidence="2" id="KW-1185">Reference proteome</keyword>
<dbReference type="Pfam" id="PF20126">
    <property type="entry name" value="TumE"/>
    <property type="match status" value="1"/>
</dbReference>
<name>U3A2J8_9EURY</name>
<protein>
    <recommendedName>
        <fullName evidence="3">Sugar metabolism cluster protein</fullName>
    </recommendedName>
</protein>
<accession>U3A2J8</accession>